<dbReference type="PANTHER" id="PTHR47331:SF1">
    <property type="entry name" value="GAG-LIKE PROTEIN"/>
    <property type="match status" value="1"/>
</dbReference>
<keyword evidence="1" id="KW-1185">Reference proteome</keyword>
<dbReference type="GeneID" id="106816214"/>
<sequence>MPVRRKHIPTKEDFQKWEHLQDLPLPQVEGEIGLLIGNAVADAFTPYETITGPRGSPHAVRTAIGWIVWNVVRHNGSEISSRRPVNRAELAAIQDMEQVGRMMARTLVYDFPEQFDEDRLEPSQEDKLFIKLTSETTRFHEGHYEVGLPIRDDGRKLPDNRNPTMNRLQGLRKKLKGNPKFYKDYKNFMTDMMEKGYAETPDEVMSRKDGRVWYIPHHGVYHPKKPDKIRVVFDCSSKFFGVCLNDILLQGPDLANSLVGVLLRFHQDPVAFMADIKAISTRSEFPPATGTTSDFTGGLTEMWRKNLRSTE</sequence>
<dbReference type="RefSeq" id="XP_014676275.1">
    <property type="nucleotide sequence ID" value="XM_014820789.1"/>
</dbReference>
<name>A0ABM1EVQ4_PRICU</name>
<protein>
    <submittedName>
        <fullName evidence="2">Uncharacterized protein LOC106816214</fullName>
    </submittedName>
</protein>
<accession>A0ABM1EVQ4</accession>
<proteinExistence type="predicted"/>
<organism evidence="1 2">
    <name type="scientific">Priapulus caudatus</name>
    <name type="common">Priapulid worm</name>
    <dbReference type="NCBI Taxonomy" id="37621"/>
    <lineage>
        <taxon>Eukaryota</taxon>
        <taxon>Metazoa</taxon>
        <taxon>Ecdysozoa</taxon>
        <taxon>Scalidophora</taxon>
        <taxon>Priapulida</taxon>
        <taxon>Priapulimorpha</taxon>
        <taxon>Priapulimorphida</taxon>
        <taxon>Priapulidae</taxon>
        <taxon>Priapulus</taxon>
    </lineage>
</organism>
<evidence type="ECO:0000313" key="1">
    <source>
        <dbReference type="Proteomes" id="UP000695022"/>
    </source>
</evidence>
<reference evidence="2" key="1">
    <citation type="submission" date="2025-08" db="UniProtKB">
        <authorList>
            <consortium name="RefSeq"/>
        </authorList>
    </citation>
    <scope>IDENTIFICATION</scope>
</reference>
<evidence type="ECO:0000313" key="2">
    <source>
        <dbReference type="RefSeq" id="XP_014676275.1"/>
    </source>
</evidence>
<dbReference type="PANTHER" id="PTHR47331">
    <property type="entry name" value="PHD-TYPE DOMAIN-CONTAINING PROTEIN"/>
    <property type="match status" value="1"/>
</dbReference>
<dbReference type="Proteomes" id="UP000695022">
    <property type="component" value="Unplaced"/>
</dbReference>
<gene>
    <name evidence="2" type="primary">LOC106816214</name>
</gene>